<gene>
    <name evidence="2" type="ORF">EVAR_21069_1</name>
</gene>
<comment type="caution">
    <text evidence="2">The sequence shown here is derived from an EMBL/GenBank/DDBJ whole genome shotgun (WGS) entry which is preliminary data.</text>
</comment>
<evidence type="ECO:0000313" key="3">
    <source>
        <dbReference type="Proteomes" id="UP000299102"/>
    </source>
</evidence>
<feature type="compositionally biased region" description="Low complexity" evidence="1">
    <location>
        <begin position="44"/>
        <end position="65"/>
    </location>
</feature>
<reference evidence="2 3" key="1">
    <citation type="journal article" date="2019" name="Commun. Biol.">
        <title>The bagworm genome reveals a unique fibroin gene that provides high tensile strength.</title>
        <authorList>
            <person name="Kono N."/>
            <person name="Nakamura H."/>
            <person name="Ohtoshi R."/>
            <person name="Tomita M."/>
            <person name="Numata K."/>
            <person name="Arakawa K."/>
        </authorList>
    </citation>
    <scope>NUCLEOTIDE SEQUENCE [LARGE SCALE GENOMIC DNA]</scope>
</reference>
<dbReference type="Proteomes" id="UP000299102">
    <property type="component" value="Unassembled WGS sequence"/>
</dbReference>
<sequence length="97" mass="9825">MVAYARAGAGGDRAGGVRVDSWQPTNQSVRDPRGPGAFGGDQQPAGPDRPGRAALAPAAGAPPRASRVFVTQLRDTPSAARESPVPALLPDVLSAVN</sequence>
<accession>A0A4C1UZY7</accession>
<protein>
    <submittedName>
        <fullName evidence="2">Uncharacterized protein</fullName>
    </submittedName>
</protein>
<feature type="region of interest" description="Disordered" evidence="1">
    <location>
        <begin position="1"/>
        <end position="97"/>
    </location>
</feature>
<evidence type="ECO:0000313" key="2">
    <source>
        <dbReference type="EMBL" id="GBP32035.1"/>
    </source>
</evidence>
<dbReference type="EMBL" id="BGZK01000254">
    <property type="protein sequence ID" value="GBP32035.1"/>
    <property type="molecule type" value="Genomic_DNA"/>
</dbReference>
<organism evidence="2 3">
    <name type="scientific">Eumeta variegata</name>
    <name type="common">Bagworm moth</name>
    <name type="synonym">Eumeta japonica</name>
    <dbReference type="NCBI Taxonomy" id="151549"/>
    <lineage>
        <taxon>Eukaryota</taxon>
        <taxon>Metazoa</taxon>
        <taxon>Ecdysozoa</taxon>
        <taxon>Arthropoda</taxon>
        <taxon>Hexapoda</taxon>
        <taxon>Insecta</taxon>
        <taxon>Pterygota</taxon>
        <taxon>Neoptera</taxon>
        <taxon>Endopterygota</taxon>
        <taxon>Lepidoptera</taxon>
        <taxon>Glossata</taxon>
        <taxon>Ditrysia</taxon>
        <taxon>Tineoidea</taxon>
        <taxon>Psychidae</taxon>
        <taxon>Oiketicinae</taxon>
        <taxon>Eumeta</taxon>
    </lineage>
</organism>
<dbReference type="AlphaFoldDB" id="A0A4C1UZY7"/>
<keyword evidence="3" id="KW-1185">Reference proteome</keyword>
<evidence type="ECO:0000256" key="1">
    <source>
        <dbReference type="SAM" id="MobiDB-lite"/>
    </source>
</evidence>
<name>A0A4C1UZY7_EUMVA</name>
<proteinExistence type="predicted"/>